<evidence type="ECO:0000313" key="3">
    <source>
        <dbReference type="EMBL" id="MBP1919579.1"/>
    </source>
</evidence>
<reference evidence="3 4" key="1">
    <citation type="submission" date="2021-03" db="EMBL/GenBank/DDBJ databases">
        <title>Genomic Encyclopedia of Type Strains, Phase IV (KMG-IV): sequencing the most valuable type-strain genomes for metagenomic binning, comparative biology and taxonomic classification.</title>
        <authorList>
            <person name="Goeker M."/>
        </authorList>
    </citation>
    <scope>NUCLEOTIDE SEQUENCE [LARGE SCALE GENOMIC DNA]</scope>
    <source>
        <strain evidence="3 4">DSM 6139</strain>
    </source>
</reference>
<comment type="caution">
    <text evidence="3">The sequence shown here is derived from an EMBL/GenBank/DDBJ whole genome shotgun (WGS) entry which is preliminary data.</text>
</comment>
<keyword evidence="1" id="KW-0812">Transmembrane</keyword>
<dbReference type="PANTHER" id="PTHR30619">
    <property type="entry name" value="DNA INTERNALIZATION/COMPETENCE PROTEIN COMEC/REC2"/>
    <property type="match status" value="1"/>
</dbReference>
<dbReference type="EMBL" id="JAGGKC010000016">
    <property type="protein sequence ID" value="MBP1919579.1"/>
    <property type="molecule type" value="Genomic_DNA"/>
</dbReference>
<evidence type="ECO:0000256" key="1">
    <source>
        <dbReference type="SAM" id="Phobius"/>
    </source>
</evidence>
<dbReference type="RefSeq" id="WP_209459774.1">
    <property type="nucleotide sequence ID" value="NZ_JAGGKC010000016.1"/>
</dbReference>
<dbReference type="Pfam" id="PF00753">
    <property type="entry name" value="Lactamase_B"/>
    <property type="match status" value="1"/>
</dbReference>
<dbReference type="CDD" id="cd07731">
    <property type="entry name" value="ComA-like_MBL-fold"/>
    <property type="match status" value="1"/>
</dbReference>
<dbReference type="PANTHER" id="PTHR30619:SF7">
    <property type="entry name" value="BETA-LACTAMASE DOMAIN PROTEIN"/>
    <property type="match status" value="1"/>
</dbReference>
<protein>
    <submittedName>
        <fullName evidence="3">Competence protein ComEC</fullName>
    </submittedName>
</protein>
<organism evidence="3 4">
    <name type="scientific">Youngiibacter multivorans</name>
    <dbReference type="NCBI Taxonomy" id="937251"/>
    <lineage>
        <taxon>Bacteria</taxon>
        <taxon>Bacillati</taxon>
        <taxon>Bacillota</taxon>
        <taxon>Clostridia</taxon>
        <taxon>Eubacteriales</taxon>
        <taxon>Clostridiaceae</taxon>
        <taxon>Youngiibacter</taxon>
    </lineage>
</organism>
<dbReference type="Proteomes" id="UP001519271">
    <property type="component" value="Unassembled WGS sequence"/>
</dbReference>
<accession>A0ABS4G4W7</accession>
<feature type="transmembrane region" description="Helical" evidence="1">
    <location>
        <begin position="7"/>
        <end position="26"/>
    </location>
</feature>
<dbReference type="InterPro" id="IPR052159">
    <property type="entry name" value="Competence_DNA_uptake"/>
</dbReference>
<dbReference type="InterPro" id="IPR001279">
    <property type="entry name" value="Metallo-B-lactamas"/>
</dbReference>
<keyword evidence="1" id="KW-0472">Membrane</keyword>
<dbReference type="Gene3D" id="3.60.15.10">
    <property type="entry name" value="Ribonuclease Z/Hydroxyacylglutathione hydrolase-like"/>
    <property type="match status" value="1"/>
</dbReference>
<dbReference type="InterPro" id="IPR035681">
    <property type="entry name" value="ComA-like_MBL"/>
</dbReference>
<proteinExistence type="predicted"/>
<keyword evidence="4" id="KW-1185">Reference proteome</keyword>
<dbReference type="SMART" id="SM00849">
    <property type="entry name" value="Lactamase_B"/>
    <property type="match status" value="1"/>
</dbReference>
<dbReference type="SUPFAM" id="SSF56281">
    <property type="entry name" value="Metallo-hydrolase/oxidoreductase"/>
    <property type="match status" value="1"/>
</dbReference>
<feature type="domain" description="Metallo-beta-lactamase" evidence="2">
    <location>
        <begin position="58"/>
        <end position="251"/>
    </location>
</feature>
<evidence type="ECO:0000313" key="4">
    <source>
        <dbReference type="Proteomes" id="UP001519271"/>
    </source>
</evidence>
<evidence type="ECO:0000259" key="2">
    <source>
        <dbReference type="SMART" id="SM00849"/>
    </source>
</evidence>
<keyword evidence="1" id="KW-1133">Transmembrane helix</keyword>
<sequence length="297" mass="32913">MKKRAYAPVALFIIFLTGIFGMYFLLENGVLGTTKVSSVELIERVKDPVKVHFIDVGMGDSIFIEVKDINILIDAGPKENAMRVVAYLKSFGVEKLDFIFLSHIHEDHIGGMAEVIRNFDVGKFYASDKEIATRSYESMISALAEKGVPLTEAKAGVTLTFDESISLSLLSPNSLEYINPNNYSPVTKLSYGQTAFLFTGDAENTIEQEVIRRGLNIKADVFKAAHHGSTTSNTRSFLERVDPDYVVVTSEDGNDFNLPDETIMSLFSELGSKILMTEELGSITFSSDGREVRLLNH</sequence>
<name>A0ABS4G4W7_9CLOT</name>
<gene>
    <name evidence="3" type="ORF">J2Z34_002068</name>
</gene>
<dbReference type="InterPro" id="IPR036866">
    <property type="entry name" value="RibonucZ/Hydroxyglut_hydro"/>
</dbReference>